<accession>A0A0U3WA79</accession>
<dbReference type="GO" id="GO:0003700">
    <property type="term" value="F:DNA-binding transcription factor activity"/>
    <property type="evidence" value="ECO:0007669"/>
    <property type="project" value="InterPro"/>
</dbReference>
<dbReference type="RefSeq" id="WP_068446957.1">
    <property type="nucleotide sequence ID" value="NZ_CP013862.1"/>
</dbReference>
<reference evidence="5 6" key="1">
    <citation type="submission" date="2016-01" db="EMBL/GenBank/DDBJ databases">
        <title>Complete genome sequence of strain Lentibacillus amyloliquefaciens LAM0015T isolated from saline sediment.</title>
        <authorList>
            <person name="Wang J.-L."/>
            <person name="He M.-X."/>
        </authorList>
    </citation>
    <scope>NUCLEOTIDE SEQUENCE [LARGE SCALE GENOMIC DNA]</scope>
    <source>
        <strain evidence="5 6">LAM0015</strain>
    </source>
</reference>
<keyword evidence="6" id="KW-1185">Reference proteome</keyword>
<dbReference type="SUPFAM" id="SSF46785">
    <property type="entry name" value="Winged helix' DNA-binding domain"/>
    <property type="match status" value="1"/>
</dbReference>
<name>A0A0U3WA79_9BACI</name>
<dbReference type="SUPFAM" id="SSF64288">
    <property type="entry name" value="Chorismate lyase-like"/>
    <property type="match status" value="1"/>
</dbReference>
<keyword evidence="3" id="KW-0804">Transcription</keyword>
<evidence type="ECO:0000256" key="2">
    <source>
        <dbReference type="ARBA" id="ARBA00023125"/>
    </source>
</evidence>
<dbReference type="SMART" id="SM00866">
    <property type="entry name" value="UTRA"/>
    <property type="match status" value="1"/>
</dbReference>
<evidence type="ECO:0000256" key="3">
    <source>
        <dbReference type="ARBA" id="ARBA00023163"/>
    </source>
</evidence>
<dbReference type="AlphaFoldDB" id="A0A0U3WA79"/>
<dbReference type="KEGG" id="lao:AOX59_16035"/>
<dbReference type="GO" id="GO:0045892">
    <property type="term" value="P:negative regulation of DNA-templated transcription"/>
    <property type="evidence" value="ECO:0007669"/>
    <property type="project" value="TreeGrafter"/>
</dbReference>
<evidence type="ECO:0000313" key="5">
    <source>
        <dbReference type="EMBL" id="ALX49954.1"/>
    </source>
</evidence>
<dbReference type="STRING" id="1472767.AOX59_16035"/>
<dbReference type="InterPro" id="IPR036388">
    <property type="entry name" value="WH-like_DNA-bd_sf"/>
</dbReference>
<evidence type="ECO:0000313" key="6">
    <source>
        <dbReference type="Proteomes" id="UP000050331"/>
    </source>
</evidence>
<dbReference type="OrthoDB" id="9815017at2"/>
<sequence length="240" mass="27374">MMALNYTNSIPLYIQLKERIEEKIMDGVYTGKIPSERELIDEYYVSRSTVRQAIDALKQEGTLEKKPGRGTFVAIKPINDWLGSLSSTSETIQHMGMEPGAKLVKAEGVQLPKHLQKMIGLTEAVHIKRIRYADHIPIGVENNYYPVEIGENIMKYDLNKVSLYDLLEQELGVLSIEADQNIRSERIAKDDARLLEVPASTSMLVAERNLNDVNSNFIEYELASYRSDMYSFNIKLSRKK</sequence>
<dbReference type="PRINTS" id="PR00035">
    <property type="entry name" value="HTHGNTR"/>
</dbReference>
<organism evidence="5 6">
    <name type="scientific">Lentibacillus amyloliquefaciens</name>
    <dbReference type="NCBI Taxonomy" id="1472767"/>
    <lineage>
        <taxon>Bacteria</taxon>
        <taxon>Bacillati</taxon>
        <taxon>Bacillota</taxon>
        <taxon>Bacilli</taxon>
        <taxon>Bacillales</taxon>
        <taxon>Bacillaceae</taxon>
        <taxon>Lentibacillus</taxon>
    </lineage>
</organism>
<evidence type="ECO:0000259" key="4">
    <source>
        <dbReference type="PROSITE" id="PS50949"/>
    </source>
</evidence>
<dbReference type="Gene3D" id="3.40.1410.10">
    <property type="entry name" value="Chorismate lyase-like"/>
    <property type="match status" value="1"/>
</dbReference>
<dbReference type="PANTHER" id="PTHR44846:SF1">
    <property type="entry name" value="MANNOSYL-D-GLYCERATE TRANSPORT_METABOLISM SYSTEM REPRESSOR MNGR-RELATED"/>
    <property type="match status" value="1"/>
</dbReference>
<dbReference type="Proteomes" id="UP000050331">
    <property type="component" value="Chromosome"/>
</dbReference>
<dbReference type="CDD" id="cd07377">
    <property type="entry name" value="WHTH_GntR"/>
    <property type="match status" value="1"/>
</dbReference>
<evidence type="ECO:0000256" key="1">
    <source>
        <dbReference type="ARBA" id="ARBA00023015"/>
    </source>
</evidence>
<feature type="domain" description="HTH gntR-type" evidence="4">
    <location>
        <begin position="10"/>
        <end position="76"/>
    </location>
</feature>
<keyword evidence="2" id="KW-0238">DNA-binding</keyword>
<dbReference type="InterPro" id="IPR011663">
    <property type="entry name" value="UTRA"/>
</dbReference>
<dbReference type="GO" id="GO:0003677">
    <property type="term" value="F:DNA binding"/>
    <property type="evidence" value="ECO:0007669"/>
    <property type="project" value="UniProtKB-KW"/>
</dbReference>
<dbReference type="PROSITE" id="PS50949">
    <property type="entry name" value="HTH_GNTR"/>
    <property type="match status" value="1"/>
</dbReference>
<dbReference type="InterPro" id="IPR050679">
    <property type="entry name" value="Bact_HTH_transcr_reg"/>
</dbReference>
<gene>
    <name evidence="5" type="ORF">AOX59_16035</name>
</gene>
<dbReference type="Gene3D" id="1.10.10.10">
    <property type="entry name" value="Winged helix-like DNA-binding domain superfamily/Winged helix DNA-binding domain"/>
    <property type="match status" value="1"/>
</dbReference>
<dbReference type="InterPro" id="IPR028978">
    <property type="entry name" value="Chorismate_lyase_/UTRA_dom_sf"/>
</dbReference>
<proteinExistence type="predicted"/>
<keyword evidence="1" id="KW-0805">Transcription regulation</keyword>
<dbReference type="EMBL" id="CP013862">
    <property type="protein sequence ID" value="ALX49954.1"/>
    <property type="molecule type" value="Genomic_DNA"/>
</dbReference>
<dbReference type="SMART" id="SM00345">
    <property type="entry name" value="HTH_GNTR"/>
    <property type="match status" value="1"/>
</dbReference>
<dbReference type="Pfam" id="PF07702">
    <property type="entry name" value="UTRA"/>
    <property type="match status" value="1"/>
</dbReference>
<dbReference type="InterPro" id="IPR036390">
    <property type="entry name" value="WH_DNA-bd_sf"/>
</dbReference>
<dbReference type="Pfam" id="PF00392">
    <property type="entry name" value="GntR"/>
    <property type="match status" value="1"/>
</dbReference>
<protein>
    <submittedName>
        <fullName evidence="5">GntR family transcriptional regulator</fullName>
    </submittedName>
</protein>
<dbReference type="InterPro" id="IPR000524">
    <property type="entry name" value="Tscrpt_reg_HTH_GntR"/>
</dbReference>
<dbReference type="PANTHER" id="PTHR44846">
    <property type="entry name" value="MANNOSYL-D-GLYCERATE TRANSPORT/METABOLISM SYSTEM REPRESSOR MNGR-RELATED"/>
    <property type="match status" value="1"/>
</dbReference>